<evidence type="ECO:0000313" key="3">
    <source>
        <dbReference type="Proteomes" id="UP001341281"/>
    </source>
</evidence>
<sequence length="313" mass="33472">MRAPPSCAACTVGDQGEEVERAREASVHAWLASRASEDHRAVHARERVDGARRRRRQHGYGAREERGGEATRCPRKRLGWAAGVHGGAGRARGHLRAAAVPVDLLDGDNTDPTWKQSPCFFEQIDGIMELGGMLWMAEEFAVEAILGISAMLAGALLKSHIESANGEVAVRQEATAEDLRRCMDGAARGGRRREGHQGRAGAAHARPAPGRAGAASAPSRRSSTRRRGLRPPSSPRAQGDGDEGEDAHHGEKRRQGDGVRRRRLRRDEPGRGAAGTCAALGGSGGITEAGLWAPIVSDTNLMAVAMKELINFF</sequence>
<feature type="region of interest" description="Disordered" evidence="1">
    <location>
        <begin position="187"/>
        <end position="280"/>
    </location>
</feature>
<protein>
    <submittedName>
        <fullName evidence="2">Uncharacterized protein</fullName>
    </submittedName>
</protein>
<dbReference type="AlphaFoldDB" id="A0AAQ3U218"/>
<feature type="compositionally biased region" description="Low complexity" evidence="1">
    <location>
        <begin position="199"/>
        <end position="221"/>
    </location>
</feature>
<dbReference type="Proteomes" id="UP001341281">
    <property type="component" value="Chromosome 06"/>
</dbReference>
<reference evidence="2 3" key="1">
    <citation type="submission" date="2024-02" db="EMBL/GenBank/DDBJ databases">
        <title>High-quality chromosome-scale genome assembly of Pensacola bahiagrass (Paspalum notatum Flugge var. saurae).</title>
        <authorList>
            <person name="Vega J.M."/>
            <person name="Podio M."/>
            <person name="Orjuela J."/>
            <person name="Siena L.A."/>
            <person name="Pessino S.C."/>
            <person name="Combes M.C."/>
            <person name="Mariac C."/>
            <person name="Albertini E."/>
            <person name="Pupilli F."/>
            <person name="Ortiz J.P.A."/>
            <person name="Leblanc O."/>
        </authorList>
    </citation>
    <scope>NUCLEOTIDE SEQUENCE [LARGE SCALE GENOMIC DNA]</scope>
    <source>
        <strain evidence="2">R1</strain>
        <tissue evidence="2">Leaf</tissue>
    </source>
</reference>
<accession>A0AAQ3U218</accession>
<keyword evidence="3" id="KW-1185">Reference proteome</keyword>
<proteinExistence type="predicted"/>
<evidence type="ECO:0000313" key="2">
    <source>
        <dbReference type="EMBL" id="WVZ82734.1"/>
    </source>
</evidence>
<dbReference type="EMBL" id="CP144750">
    <property type="protein sequence ID" value="WVZ82734.1"/>
    <property type="molecule type" value="Genomic_DNA"/>
</dbReference>
<evidence type="ECO:0000256" key="1">
    <source>
        <dbReference type="SAM" id="MobiDB-lite"/>
    </source>
</evidence>
<gene>
    <name evidence="2" type="ORF">U9M48_029965</name>
</gene>
<name>A0AAQ3U218_PASNO</name>
<organism evidence="2 3">
    <name type="scientific">Paspalum notatum var. saurae</name>
    <dbReference type="NCBI Taxonomy" id="547442"/>
    <lineage>
        <taxon>Eukaryota</taxon>
        <taxon>Viridiplantae</taxon>
        <taxon>Streptophyta</taxon>
        <taxon>Embryophyta</taxon>
        <taxon>Tracheophyta</taxon>
        <taxon>Spermatophyta</taxon>
        <taxon>Magnoliopsida</taxon>
        <taxon>Liliopsida</taxon>
        <taxon>Poales</taxon>
        <taxon>Poaceae</taxon>
        <taxon>PACMAD clade</taxon>
        <taxon>Panicoideae</taxon>
        <taxon>Andropogonodae</taxon>
        <taxon>Paspaleae</taxon>
        <taxon>Paspalinae</taxon>
        <taxon>Paspalum</taxon>
    </lineage>
</organism>
<feature type="compositionally biased region" description="Basic and acidic residues" evidence="1">
    <location>
        <begin position="246"/>
        <end position="270"/>
    </location>
</feature>